<feature type="compositionally biased region" description="Gly residues" evidence="1">
    <location>
        <begin position="31"/>
        <end position="44"/>
    </location>
</feature>
<dbReference type="EMBL" id="MU004235">
    <property type="protein sequence ID" value="KAF2669198.1"/>
    <property type="molecule type" value="Genomic_DNA"/>
</dbReference>
<dbReference type="GO" id="GO:0006406">
    <property type="term" value="P:mRNA export from nucleus"/>
    <property type="evidence" value="ECO:0007669"/>
    <property type="project" value="InterPro"/>
</dbReference>
<dbReference type="PANTHER" id="PTHR12412:SF2">
    <property type="entry name" value="NUCLEAR CAP-BINDING PROTEIN SUBUNIT 1"/>
    <property type="match status" value="1"/>
</dbReference>
<feature type="domain" description="MIF4G-like type 1" evidence="2">
    <location>
        <begin position="361"/>
        <end position="550"/>
    </location>
</feature>
<dbReference type="AlphaFoldDB" id="A0A6A6UDL9"/>
<dbReference type="GO" id="GO:0003729">
    <property type="term" value="F:mRNA binding"/>
    <property type="evidence" value="ECO:0007669"/>
    <property type="project" value="TreeGrafter"/>
</dbReference>
<feature type="compositionally biased region" description="Low complexity" evidence="1">
    <location>
        <begin position="889"/>
        <end position="903"/>
    </location>
</feature>
<dbReference type="FunFam" id="1.25.40.180:FF:000045">
    <property type="entry name" value="snRNA cap binding complex subunit (Gcr3), putative"/>
    <property type="match status" value="1"/>
</dbReference>
<dbReference type="Pfam" id="PF09090">
    <property type="entry name" value="MIF4G_like_2"/>
    <property type="match status" value="1"/>
</dbReference>
<proteinExistence type="predicted"/>
<reference evidence="4" key="1">
    <citation type="journal article" date="2020" name="Stud. Mycol.">
        <title>101 Dothideomycetes genomes: a test case for predicting lifestyles and emergence of pathogens.</title>
        <authorList>
            <person name="Haridas S."/>
            <person name="Albert R."/>
            <person name="Binder M."/>
            <person name="Bloem J."/>
            <person name="Labutti K."/>
            <person name="Salamov A."/>
            <person name="Andreopoulos B."/>
            <person name="Baker S."/>
            <person name="Barry K."/>
            <person name="Bills G."/>
            <person name="Bluhm B."/>
            <person name="Cannon C."/>
            <person name="Castanera R."/>
            <person name="Culley D."/>
            <person name="Daum C."/>
            <person name="Ezra D."/>
            <person name="Gonzalez J."/>
            <person name="Henrissat B."/>
            <person name="Kuo A."/>
            <person name="Liang C."/>
            <person name="Lipzen A."/>
            <person name="Lutzoni F."/>
            <person name="Magnuson J."/>
            <person name="Mondo S."/>
            <person name="Nolan M."/>
            <person name="Ohm R."/>
            <person name="Pangilinan J."/>
            <person name="Park H.-J."/>
            <person name="Ramirez L."/>
            <person name="Alfaro M."/>
            <person name="Sun H."/>
            <person name="Tritt A."/>
            <person name="Yoshinaga Y."/>
            <person name="Zwiers L.-H."/>
            <person name="Turgeon B."/>
            <person name="Goodwin S."/>
            <person name="Spatafora J."/>
            <person name="Crous P."/>
            <person name="Grigoriev I."/>
        </authorList>
    </citation>
    <scope>NUCLEOTIDE SEQUENCE</scope>
    <source>
        <strain evidence="4">CBS 115976</strain>
    </source>
</reference>
<dbReference type="InterPro" id="IPR027159">
    <property type="entry name" value="CBP80"/>
</dbReference>
<dbReference type="PANTHER" id="PTHR12412">
    <property type="entry name" value="CAP BINDING PROTEIN"/>
    <property type="match status" value="1"/>
</dbReference>
<feature type="region of interest" description="Disordered" evidence="1">
    <location>
        <begin position="844"/>
        <end position="914"/>
    </location>
</feature>
<dbReference type="GO" id="GO:0005846">
    <property type="term" value="C:nuclear cap binding complex"/>
    <property type="evidence" value="ECO:0007669"/>
    <property type="project" value="InterPro"/>
</dbReference>
<evidence type="ECO:0000313" key="4">
    <source>
        <dbReference type="EMBL" id="KAF2669198.1"/>
    </source>
</evidence>
<dbReference type="InterPro" id="IPR015172">
    <property type="entry name" value="MIF4G-like_typ-1"/>
</dbReference>
<dbReference type="OrthoDB" id="10252707at2759"/>
<feature type="region of interest" description="Disordered" evidence="1">
    <location>
        <begin position="1"/>
        <end position="70"/>
    </location>
</feature>
<feature type="compositionally biased region" description="Basic and acidic residues" evidence="1">
    <location>
        <begin position="1"/>
        <end position="24"/>
    </location>
</feature>
<dbReference type="GO" id="GO:0000339">
    <property type="term" value="F:RNA cap binding"/>
    <property type="evidence" value="ECO:0007669"/>
    <property type="project" value="InterPro"/>
</dbReference>
<evidence type="ECO:0000313" key="5">
    <source>
        <dbReference type="Proteomes" id="UP000799302"/>
    </source>
</evidence>
<sequence>MDSALPDHRPDHRRDYGNRRDNGGRRNYNNHGGGGGGGGRGGGNNRKRRSREDDDEERPQRKNHRYEEPIASQLRRSILAISEQPATVIDSAKRLGKQIADNFADDQVNGPLLDTVLELICEQPLKIPHVSAVILYANDVNGAVTAEIITRSQERIQDAVHEGNWREFKLLMRFYACLQGVFEGDGVFPLFDELFDRAADQQTASPEDVVGLELIKIILLTLPYAMASSATNLDAKARELLEKTDIIASVQHPLEHLSESYPIEGDGRPFGFQSALNLLQQQLVTEAETGWKLACIPRVYVPTTSVKDEGDTDAMAGLEITVTKHEFPVITIPSPVHTGTRPLYPEAYFTIYGDQEIESVPRSSDIAASLIRDATVDTINILDFNRHAVAKFLIELDCFFAPGTFVPRSTGFDKLKDVPEGETTWKTEDMAIDAMFSQMLRLPSAEHKLVYYHAVITEACKLAPGAIAPTLGRAIRFLYRHVDYMDLEPAYRFLDWFTHHLSNFDFRWKWTEWTEDVDASPVNPKHAFILGAIDKEIRLSFTKRIRETLPPDYHKLIAEGKLKDTPDFKYSNESTPYSVEGRQIHSMLRKKVPETEIQVIIDIIQKQATEQGVNEPLIPSTDAYMTAVCYIGSKSLSHVLSCIDRCKERLLVIGAQSEAARRQIIQSVVDYWKDLPGTAVNIVDKLLNFTIVTPESVVQWCLGQASLGSGAPLADTWRFEMVAATMGKITNRMRQIVAARVQALRMDAPAEQVAMLDDTIAKERESMRALFGLIQDLLAPYTDSSGNTLMEDAGASSSEDVEFVKAWAYRWSMVFSRKAAVEETVASDGALQITLANAKLEMEREAVRRKKADEERAKRRAAAEERRKVEEEERVKKEAEEEEERQKLAASNGNGAANGGADQDQLDEADDVDI</sequence>
<dbReference type="FunFam" id="1.25.40.180:FF:000035">
    <property type="entry name" value="snRNA cap binding complex subunit (Gcr3)"/>
    <property type="match status" value="1"/>
</dbReference>
<dbReference type="Pfam" id="PF09088">
    <property type="entry name" value="MIF4G_like"/>
    <property type="match status" value="1"/>
</dbReference>
<dbReference type="InterPro" id="IPR016024">
    <property type="entry name" value="ARM-type_fold"/>
</dbReference>
<dbReference type="Proteomes" id="UP000799302">
    <property type="component" value="Unassembled WGS sequence"/>
</dbReference>
<evidence type="ECO:0000256" key="1">
    <source>
        <dbReference type="SAM" id="MobiDB-lite"/>
    </source>
</evidence>
<dbReference type="SUPFAM" id="SSF48371">
    <property type="entry name" value="ARM repeat"/>
    <property type="match status" value="3"/>
</dbReference>
<evidence type="ECO:0000259" key="3">
    <source>
        <dbReference type="Pfam" id="PF09090"/>
    </source>
</evidence>
<feature type="compositionally biased region" description="Acidic residues" evidence="1">
    <location>
        <begin position="904"/>
        <end position="914"/>
    </location>
</feature>
<dbReference type="GO" id="GO:0005634">
    <property type="term" value="C:nucleus"/>
    <property type="evidence" value="ECO:0007669"/>
    <property type="project" value="TreeGrafter"/>
</dbReference>
<organism evidence="4 5">
    <name type="scientific">Microthyrium microscopicum</name>
    <dbReference type="NCBI Taxonomy" id="703497"/>
    <lineage>
        <taxon>Eukaryota</taxon>
        <taxon>Fungi</taxon>
        <taxon>Dikarya</taxon>
        <taxon>Ascomycota</taxon>
        <taxon>Pezizomycotina</taxon>
        <taxon>Dothideomycetes</taxon>
        <taxon>Dothideomycetes incertae sedis</taxon>
        <taxon>Microthyriales</taxon>
        <taxon>Microthyriaceae</taxon>
        <taxon>Microthyrium</taxon>
    </lineage>
</organism>
<gene>
    <name evidence="4" type="ORF">BT63DRAFT_373208</name>
</gene>
<name>A0A6A6UDL9_9PEZI</name>
<accession>A0A6A6UDL9</accession>
<evidence type="ECO:0000259" key="2">
    <source>
        <dbReference type="Pfam" id="PF09088"/>
    </source>
</evidence>
<dbReference type="InterPro" id="IPR015174">
    <property type="entry name" value="MIF4G-like_typ-2"/>
</dbReference>
<feature type="domain" description="MIF4G-like type 2" evidence="3">
    <location>
        <begin position="568"/>
        <end position="823"/>
    </location>
</feature>
<protein>
    <submittedName>
        <fullName evidence="4">Nuclear cap-binding complex, subunit NCBP1/CBP80</fullName>
    </submittedName>
</protein>
<dbReference type="GO" id="GO:0000184">
    <property type="term" value="P:nuclear-transcribed mRNA catabolic process, nonsense-mediated decay"/>
    <property type="evidence" value="ECO:0007669"/>
    <property type="project" value="TreeGrafter"/>
</dbReference>
<dbReference type="Gene3D" id="1.25.40.180">
    <property type="match status" value="3"/>
</dbReference>
<keyword evidence="5" id="KW-1185">Reference proteome</keyword>
<feature type="compositionally biased region" description="Basic and acidic residues" evidence="1">
    <location>
        <begin position="844"/>
        <end position="887"/>
    </location>
</feature>